<dbReference type="SMART" id="SM00369">
    <property type="entry name" value="LRR_TYP"/>
    <property type="match status" value="6"/>
</dbReference>
<keyword evidence="9" id="KW-1185">Reference proteome</keyword>
<proteinExistence type="predicted"/>
<dbReference type="RefSeq" id="XP_039457819.1">
    <property type="nucleotide sequence ID" value="XM_039601885.1"/>
</dbReference>
<dbReference type="InterPro" id="IPR032675">
    <property type="entry name" value="LRR_dom_sf"/>
</dbReference>
<dbReference type="Proteomes" id="UP000472276">
    <property type="component" value="Unassembled WGS sequence"/>
</dbReference>
<dbReference type="PANTHER" id="PTHR24366:SF96">
    <property type="entry name" value="LEUCINE RICH REPEAT CONTAINING 53"/>
    <property type="match status" value="1"/>
</dbReference>
<evidence type="ECO:0000256" key="2">
    <source>
        <dbReference type="ARBA" id="ARBA00022729"/>
    </source>
</evidence>
<feature type="region of interest" description="Disordered" evidence="4">
    <location>
        <begin position="343"/>
        <end position="362"/>
    </location>
</feature>
<dbReference type="SMART" id="SM00082">
    <property type="entry name" value="LRRCT"/>
    <property type="match status" value="1"/>
</dbReference>
<accession>A0A668RMD2</accession>
<evidence type="ECO:0000256" key="6">
    <source>
        <dbReference type="SAM" id="SignalP"/>
    </source>
</evidence>
<feature type="compositionally biased region" description="Polar residues" evidence="4">
    <location>
        <begin position="718"/>
        <end position="736"/>
    </location>
</feature>
<evidence type="ECO:0000256" key="4">
    <source>
        <dbReference type="SAM" id="MobiDB-lite"/>
    </source>
</evidence>
<dbReference type="InterPro" id="IPR003591">
    <property type="entry name" value="Leu-rich_rpt_typical-subtyp"/>
</dbReference>
<feature type="domain" description="LRRCT" evidence="7">
    <location>
        <begin position="231"/>
        <end position="285"/>
    </location>
</feature>
<dbReference type="OMA" id="SWNCSCQ"/>
<feature type="compositionally biased region" description="Basic and acidic residues" evidence="4">
    <location>
        <begin position="671"/>
        <end position="690"/>
    </location>
</feature>
<feature type="signal peptide" evidence="6">
    <location>
        <begin position="1"/>
        <end position="19"/>
    </location>
</feature>
<evidence type="ECO:0000259" key="7">
    <source>
        <dbReference type="SMART" id="SM00082"/>
    </source>
</evidence>
<keyword evidence="5" id="KW-0472">Membrane</keyword>
<evidence type="ECO:0000313" key="9">
    <source>
        <dbReference type="Proteomes" id="UP000472276"/>
    </source>
</evidence>
<evidence type="ECO:0000256" key="3">
    <source>
        <dbReference type="ARBA" id="ARBA00022737"/>
    </source>
</evidence>
<dbReference type="GeneID" id="116313217"/>
<organism evidence="8 9">
    <name type="scientific">Oreochromis aureus</name>
    <name type="common">Israeli tilapia</name>
    <name type="synonym">Chromis aureus</name>
    <dbReference type="NCBI Taxonomy" id="47969"/>
    <lineage>
        <taxon>Eukaryota</taxon>
        <taxon>Metazoa</taxon>
        <taxon>Chordata</taxon>
        <taxon>Craniata</taxon>
        <taxon>Vertebrata</taxon>
        <taxon>Euteleostomi</taxon>
        <taxon>Actinopterygii</taxon>
        <taxon>Neopterygii</taxon>
        <taxon>Teleostei</taxon>
        <taxon>Neoteleostei</taxon>
        <taxon>Acanthomorphata</taxon>
        <taxon>Ovalentaria</taxon>
        <taxon>Cichlomorphae</taxon>
        <taxon>Cichliformes</taxon>
        <taxon>Cichlidae</taxon>
        <taxon>African cichlids</taxon>
        <taxon>Pseudocrenilabrinae</taxon>
        <taxon>Oreochromini</taxon>
        <taxon>Oreochromis</taxon>
    </lineage>
</organism>
<feature type="chain" id="PRO_5025538326" description="LRRCT domain-containing protein" evidence="6">
    <location>
        <begin position="20"/>
        <end position="1072"/>
    </location>
</feature>
<keyword evidence="5" id="KW-0812">Transmembrane</keyword>
<gene>
    <name evidence="8" type="primary">LRRC53</name>
</gene>
<evidence type="ECO:0000256" key="1">
    <source>
        <dbReference type="ARBA" id="ARBA00022614"/>
    </source>
</evidence>
<keyword evidence="3" id="KW-0677">Repeat</keyword>
<dbReference type="PROSITE" id="PS51450">
    <property type="entry name" value="LRR"/>
    <property type="match status" value="2"/>
</dbReference>
<feature type="region of interest" description="Disordered" evidence="4">
    <location>
        <begin position="1026"/>
        <end position="1049"/>
    </location>
</feature>
<dbReference type="InterPro" id="IPR001611">
    <property type="entry name" value="Leu-rich_rpt"/>
</dbReference>
<reference evidence="8" key="2">
    <citation type="submission" date="2025-09" db="UniProtKB">
        <authorList>
            <consortium name="Ensembl"/>
        </authorList>
    </citation>
    <scope>IDENTIFICATION</scope>
</reference>
<dbReference type="InterPro" id="IPR000483">
    <property type="entry name" value="Cys-rich_flank_reg_C"/>
</dbReference>
<name>A0A668RMD2_OREAU</name>
<dbReference type="RefSeq" id="XP_039457817.1">
    <property type="nucleotide sequence ID" value="XM_039601883.1"/>
</dbReference>
<feature type="transmembrane region" description="Helical" evidence="5">
    <location>
        <begin position="310"/>
        <end position="333"/>
    </location>
</feature>
<evidence type="ECO:0000256" key="5">
    <source>
        <dbReference type="SAM" id="Phobius"/>
    </source>
</evidence>
<keyword evidence="2 6" id="KW-0732">Signal</keyword>
<feature type="compositionally biased region" description="Low complexity" evidence="4">
    <location>
        <begin position="748"/>
        <end position="762"/>
    </location>
</feature>
<dbReference type="Gene3D" id="3.80.10.10">
    <property type="entry name" value="Ribonuclease Inhibitor"/>
    <property type="match status" value="2"/>
</dbReference>
<dbReference type="SUPFAM" id="SSF52058">
    <property type="entry name" value="L domain-like"/>
    <property type="match status" value="1"/>
</dbReference>
<evidence type="ECO:0000313" key="8">
    <source>
        <dbReference type="Ensembl" id="ENSOABP00000005518.1"/>
    </source>
</evidence>
<dbReference type="AlphaFoldDB" id="A0A668RMD2"/>
<protein>
    <recommendedName>
        <fullName evidence="7">LRRCT domain-containing protein</fullName>
    </recommendedName>
</protein>
<sequence>MYNILRMLLLLVISAQHMSQVPLCPASCMVCSEDAVICQRLTKIIVAPNTTQALLLTEGSISTVQPASLSELSNITVIGLSHNNISELARESFRNLPFLHTLLLDHNLLNSESLQGGALMNLTQLQVLTLGHNIISMIQGGWFKGAKALQSLTLEGNLLTSLDSGSFPLNDLRELRNLDLSDNLIQHVDRNSFRGLVSLTTLDLSRNRLSSAPVDAFSYLTWLTNLNLDLNSWNCSCQLLELADFLSTFIQQPDKILYNGRRMVCASADNPAVTTVLELTDANCVPSNQNITVHIEPRASVTPQLYARDLAITAVICFIGGVGLTLLIVLIYYQVSRKKKMKESKRLKEQEEGSSSTANHCVNHLDVRERRRDVFLQENSRQQWNKDAMTLDTWANEPGDQFRFRTDENSGCFSCPDCSSDAPQLNPVRRENRMNGGIEAKVDRERRKIRRISDEEGKRTEVQHRILNRDTPNKFVFQENTNSSSYPQSEAFSQRAEILPACKNGRNVNNHRTHAEVKIKGYESLRCESCHRTYRAEQDMRQRKIGTNPGDFALPNGFSSQYRLNERGRNAHNHSDMMKNTELKRVIRNVSFDLQSSRTLEEGNSQIEDKREEEVIRDKRKRREKRQKVQSSRLVKVKLNLNPLRKSKVHPRKKIEQGPLEKSSSKKSKEKRTDGKECEEKKEKGKSSEKKMRKSCKTETLTEDGNKEEEVGGEEGQKSQTLSEKTTSKSDNSNQKSTEESRYPENNQSVQSSSAADQSGSAIVSGHGQSLLGNKYQGAGLTLGSAQHSSTNLSLLGSAGSQLNGSSLSLQGGNFLLSTLASGSKLLFPRGPAPSIAFSGPNMASSGAPDMLSRQAAGGVLSAANPFHVSATPQTGGAPLNLAANPGVNPAAVQSASQSPMLPDSAPLVAKPKPEPAQGQVIQNAGLHQLSVEPQAPTTKENLPASQDCMSEDAPKRLEPVSTVENISISNSQAETRNVPVGTMVDISVGVVAQTEVPAVERYGASMQEAGISGVSVPGISTESESSTAAALLQQEYLPEEGGSPSLRRKLRLVLPEKTSSRPLTALERKIR</sequence>
<dbReference type="RefSeq" id="XP_039457818.1">
    <property type="nucleotide sequence ID" value="XM_039601884.1"/>
</dbReference>
<dbReference type="Pfam" id="PF13855">
    <property type="entry name" value="LRR_8"/>
    <property type="match status" value="3"/>
</dbReference>
<dbReference type="PANTHER" id="PTHR24366">
    <property type="entry name" value="IG(IMMUNOGLOBULIN) AND LRR(LEUCINE RICH REPEAT) DOMAINS"/>
    <property type="match status" value="1"/>
</dbReference>
<reference evidence="8" key="1">
    <citation type="submission" date="2025-08" db="UniProtKB">
        <authorList>
            <consortium name="Ensembl"/>
        </authorList>
    </citation>
    <scope>IDENTIFICATION</scope>
</reference>
<dbReference type="Ensembl" id="ENSOABT00000005721.2">
    <property type="protein sequence ID" value="ENSOABP00000005518.1"/>
    <property type="gene ID" value="ENSOABG00000003080.2"/>
</dbReference>
<keyword evidence="5" id="KW-1133">Transmembrane helix</keyword>
<feature type="region of interest" description="Disordered" evidence="4">
    <location>
        <begin position="637"/>
        <end position="763"/>
    </location>
</feature>
<keyword evidence="1" id="KW-0433">Leucine-rich repeat</keyword>